<dbReference type="AlphaFoldDB" id="A0A4Y7Q2A1"/>
<evidence type="ECO:0000313" key="2">
    <source>
        <dbReference type="Proteomes" id="UP000294933"/>
    </source>
</evidence>
<dbReference type="VEuPathDB" id="FungiDB:BD410DRAFT_840890"/>
<proteinExistence type="predicted"/>
<gene>
    <name evidence="1" type="ORF">BD410DRAFT_840890</name>
</gene>
<protein>
    <submittedName>
        <fullName evidence="1">Uncharacterized protein</fullName>
    </submittedName>
</protein>
<dbReference type="EMBL" id="ML170184">
    <property type="protein sequence ID" value="TDL20920.1"/>
    <property type="molecule type" value="Genomic_DNA"/>
</dbReference>
<dbReference type="Proteomes" id="UP000294933">
    <property type="component" value="Unassembled WGS sequence"/>
</dbReference>
<sequence>MAHETLGESVHLGAWIDLDLTVNHLTSGDEFPTPPETRLHFRILDPAVLTQSKPESSKELFHSGATIKADERTQEPSIIWDEPPHYSFENLQENQTIRIFLTVGKKADRQAEFHVTTHMITSLRIATKVNIVCANNIAGKPTLNVTLTKFDRRGVSVKFQKAVGGSKPMIGMFKFRADICGAPKISPQKIFLLSGMTYESKEIELPNNAK</sequence>
<evidence type="ECO:0000313" key="1">
    <source>
        <dbReference type="EMBL" id="TDL20920.1"/>
    </source>
</evidence>
<name>A0A4Y7Q2A1_9AGAM</name>
<reference evidence="1 2" key="1">
    <citation type="submission" date="2018-06" db="EMBL/GenBank/DDBJ databases">
        <title>A transcriptomic atlas of mushroom development highlights an independent origin of complex multicellularity.</title>
        <authorList>
            <consortium name="DOE Joint Genome Institute"/>
            <person name="Krizsan K."/>
            <person name="Almasi E."/>
            <person name="Merenyi Z."/>
            <person name="Sahu N."/>
            <person name="Viragh M."/>
            <person name="Koszo T."/>
            <person name="Mondo S."/>
            <person name="Kiss B."/>
            <person name="Balint B."/>
            <person name="Kues U."/>
            <person name="Barry K."/>
            <person name="Hegedus J.C."/>
            <person name="Henrissat B."/>
            <person name="Johnson J."/>
            <person name="Lipzen A."/>
            <person name="Ohm R."/>
            <person name="Nagy I."/>
            <person name="Pangilinan J."/>
            <person name="Yan J."/>
            <person name="Xiong Y."/>
            <person name="Grigoriev I.V."/>
            <person name="Hibbett D.S."/>
            <person name="Nagy L.G."/>
        </authorList>
    </citation>
    <scope>NUCLEOTIDE SEQUENCE [LARGE SCALE GENOMIC DNA]</scope>
    <source>
        <strain evidence="1 2">SZMC22713</strain>
    </source>
</reference>
<organism evidence="1 2">
    <name type="scientific">Rickenella mellea</name>
    <dbReference type="NCBI Taxonomy" id="50990"/>
    <lineage>
        <taxon>Eukaryota</taxon>
        <taxon>Fungi</taxon>
        <taxon>Dikarya</taxon>
        <taxon>Basidiomycota</taxon>
        <taxon>Agaricomycotina</taxon>
        <taxon>Agaricomycetes</taxon>
        <taxon>Hymenochaetales</taxon>
        <taxon>Rickenellaceae</taxon>
        <taxon>Rickenella</taxon>
    </lineage>
</organism>
<keyword evidence="2" id="KW-1185">Reference proteome</keyword>
<accession>A0A4Y7Q2A1</accession>